<evidence type="ECO:0000256" key="4">
    <source>
        <dbReference type="ARBA" id="ARBA00022833"/>
    </source>
</evidence>
<dbReference type="PANTHER" id="PTHR35005:SF1">
    <property type="entry name" value="2-AMINO-5-FORMYLAMINO-6-RIBOSYLAMINOPYRIMIDIN-4(3H)-ONE 5'-MONOPHOSPHATE DEFORMYLASE"/>
    <property type="match status" value="1"/>
</dbReference>
<evidence type="ECO:0000313" key="7">
    <source>
        <dbReference type="Proteomes" id="UP000053370"/>
    </source>
</evidence>
<comment type="cofactor">
    <cofactor evidence="1">
        <name>Zn(2+)</name>
        <dbReference type="ChEBI" id="CHEBI:29105"/>
    </cofactor>
</comment>
<dbReference type="GO" id="GO:0046872">
    <property type="term" value="F:metal ion binding"/>
    <property type="evidence" value="ECO:0007669"/>
    <property type="project" value="UniProtKB-KW"/>
</dbReference>
<proteinExistence type="inferred from homology"/>
<evidence type="ECO:0000256" key="3">
    <source>
        <dbReference type="ARBA" id="ARBA00022801"/>
    </source>
</evidence>
<dbReference type="Pfam" id="PF02633">
    <property type="entry name" value="Creatininase"/>
    <property type="match status" value="1"/>
</dbReference>
<protein>
    <submittedName>
        <fullName evidence="6">Creatinine amidohydrolase</fullName>
    </submittedName>
</protein>
<dbReference type="STRING" id="1678840.ATC1_131589"/>
<keyword evidence="7" id="KW-1185">Reference proteome</keyword>
<dbReference type="InterPro" id="IPR024087">
    <property type="entry name" value="Creatininase-like_sf"/>
</dbReference>
<dbReference type="GO" id="GO:0009231">
    <property type="term" value="P:riboflavin biosynthetic process"/>
    <property type="evidence" value="ECO:0007669"/>
    <property type="project" value="TreeGrafter"/>
</dbReference>
<evidence type="ECO:0000256" key="5">
    <source>
        <dbReference type="ARBA" id="ARBA00024029"/>
    </source>
</evidence>
<dbReference type="EMBL" id="DF968181">
    <property type="protein sequence ID" value="GAP41597.1"/>
    <property type="molecule type" value="Genomic_DNA"/>
</dbReference>
<reference evidence="6" key="1">
    <citation type="journal article" date="2015" name="Genome Announc.">
        <title>Draft Genome Sequence of Anaerolineae Strain TC1, a Novel Isolate from a Methanogenic Wastewater Treatment System.</title>
        <authorList>
            <person name="Matsuura N."/>
            <person name="Tourlousse D.M."/>
            <person name="Sun L."/>
            <person name="Toyonaga M."/>
            <person name="Kuroda K."/>
            <person name="Ohashi A."/>
            <person name="Cruz R."/>
            <person name="Yamaguchi T."/>
            <person name="Sekiguchi Y."/>
        </authorList>
    </citation>
    <scope>NUCLEOTIDE SEQUENCE [LARGE SCALE GENOMIC DNA]</scope>
    <source>
        <strain evidence="6">TC1</strain>
    </source>
</reference>
<dbReference type="RefSeq" id="WP_062283134.1">
    <property type="nucleotide sequence ID" value="NZ_DF968181.1"/>
</dbReference>
<dbReference type="GO" id="GO:0016811">
    <property type="term" value="F:hydrolase activity, acting on carbon-nitrogen (but not peptide) bonds, in linear amides"/>
    <property type="evidence" value="ECO:0007669"/>
    <property type="project" value="TreeGrafter"/>
</dbReference>
<gene>
    <name evidence="6" type="ORF">ATC1_131589</name>
</gene>
<dbReference type="PANTHER" id="PTHR35005">
    <property type="entry name" value="3-DEHYDRO-SCYLLO-INOSOSE HYDROLASE"/>
    <property type="match status" value="1"/>
</dbReference>
<dbReference type="Gene3D" id="3.40.50.10310">
    <property type="entry name" value="Creatininase"/>
    <property type="match status" value="1"/>
</dbReference>
<dbReference type="Proteomes" id="UP000053370">
    <property type="component" value="Unassembled WGS sequence"/>
</dbReference>
<dbReference type="InterPro" id="IPR003785">
    <property type="entry name" value="Creatininase/forma_Hydrolase"/>
</dbReference>
<keyword evidence="2" id="KW-0479">Metal-binding</keyword>
<dbReference type="SUPFAM" id="SSF102215">
    <property type="entry name" value="Creatininase"/>
    <property type="match status" value="1"/>
</dbReference>
<accession>A0A0S7BN03</accession>
<evidence type="ECO:0000256" key="1">
    <source>
        <dbReference type="ARBA" id="ARBA00001947"/>
    </source>
</evidence>
<evidence type="ECO:0000313" key="6">
    <source>
        <dbReference type="EMBL" id="GAP41597.1"/>
    </source>
</evidence>
<sequence length="243" mass="26890">MRYKSQELTWPDFERIAKDGAIAVFAVGAHEEHGPHCCLQTDTIMSQALAERIADQIDAILLPAIPYGECWSTSKYPGTISLQPETLIALVTDIAKSLQKNLVRALLIVNGHFGNQSPLFLASRRMKEMLDYPVMVLDYPDIDRIFSEICESKPPAPGFYHADEFETSVILAVAPHTVQMEKAEPGYPIFPITYSACPTFLSDFNPNGVFGDPTKATAEKGWLILDALTEASIPIVKTFIESL</sequence>
<dbReference type="AlphaFoldDB" id="A0A0S7BN03"/>
<keyword evidence="4" id="KW-0862">Zinc</keyword>
<name>A0A0S7BN03_9CHLR</name>
<keyword evidence="3 6" id="KW-0378">Hydrolase</keyword>
<evidence type="ECO:0000256" key="2">
    <source>
        <dbReference type="ARBA" id="ARBA00022723"/>
    </source>
</evidence>
<organism evidence="6">
    <name type="scientific">Flexilinea flocculi</name>
    <dbReference type="NCBI Taxonomy" id="1678840"/>
    <lineage>
        <taxon>Bacteria</taxon>
        <taxon>Bacillati</taxon>
        <taxon>Chloroflexota</taxon>
        <taxon>Anaerolineae</taxon>
        <taxon>Anaerolineales</taxon>
        <taxon>Anaerolineaceae</taxon>
        <taxon>Flexilinea</taxon>
    </lineage>
</organism>
<comment type="similarity">
    <text evidence="5">Belongs to the creatininase superfamily.</text>
</comment>